<keyword evidence="3" id="KW-1185">Reference proteome</keyword>
<keyword evidence="1" id="KW-0472">Membrane</keyword>
<keyword evidence="1" id="KW-1133">Transmembrane helix</keyword>
<organism evidence="2 3">
    <name type="scientific">Pannus brasiliensis CCIBt3594</name>
    <dbReference type="NCBI Taxonomy" id="1427578"/>
    <lineage>
        <taxon>Bacteria</taxon>
        <taxon>Bacillati</taxon>
        <taxon>Cyanobacteriota</taxon>
        <taxon>Cyanophyceae</taxon>
        <taxon>Oscillatoriophycideae</taxon>
        <taxon>Chroococcales</taxon>
        <taxon>Microcystaceae</taxon>
        <taxon>Pannus</taxon>
    </lineage>
</organism>
<gene>
    <name evidence="2" type="ORF">V0288_01565</name>
</gene>
<name>A0AAW9QDG5_9CHRO</name>
<feature type="transmembrane region" description="Helical" evidence="1">
    <location>
        <begin position="12"/>
        <end position="36"/>
    </location>
</feature>
<protein>
    <submittedName>
        <fullName evidence="2">Uncharacterized protein</fullName>
    </submittedName>
</protein>
<keyword evidence="1" id="KW-0812">Transmembrane</keyword>
<evidence type="ECO:0000256" key="1">
    <source>
        <dbReference type="SAM" id="Phobius"/>
    </source>
</evidence>
<evidence type="ECO:0000313" key="3">
    <source>
        <dbReference type="Proteomes" id="UP001328733"/>
    </source>
</evidence>
<reference evidence="2 3" key="1">
    <citation type="submission" date="2024-01" db="EMBL/GenBank/DDBJ databases">
        <title>Genomic insights into the taxonomy and metabolism of the cyanobacterium Pannus brasiliensis CCIBt3594.</title>
        <authorList>
            <person name="Machado M."/>
            <person name="Botero N.B."/>
            <person name="Andreote A.P.D."/>
            <person name="Feitosa A.M.T."/>
            <person name="Popin R."/>
            <person name="Sivonen K."/>
            <person name="Fiore M.F."/>
        </authorList>
    </citation>
    <scope>NUCLEOTIDE SEQUENCE [LARGE SCALE GENOMIC DNA]</scope>
    <source>
        <strain evidence="2 3">CCIBt3594</strain>
    </source>
</reference>
<proteinExistence type="predicted"/>
<accession>A0AAW9QDG5</accession>
<dbReference type="Proteomes" id="UP001328733">
    <property type="component" value="Unassembled WGS sequence"/>
</dbReference>
<comment type="caution">
    <text evidence="2">The sequence shown here is derived from an EMBL/GenBank/DDBJ whole genome shotgun (WGS) entry which is preliminary data.</text>
</comment>
<sequence>MPKKREKRGNSLALYAKIMVNYAICVGVVIAGSIVLRDMNTRPMRVARQDNLDRHARPAAAALIAKHCPICKEP</sequence>
<dbReference type="EMBL" id="JBAFSM010000002">
    <property type="protein sequence ID" value="MEG3435795.1"/>
    <property type="molecule type" value="Genomic_DNA"/>
</dbReference>
<evidence type="ECO:0000313" key="2">
    <source>
        <dbReference type="EMBL" id="MEG3435795.1"/>
    </source>
</evidence>
<dbReference type="AlphaFoldDB" id="A0AAW9QDG5"/>